<feature type="region of interest" description="Disordered" evidence="3">
    <location>
        <begin position="1"/>
        <end position="26"/>
    </location>
</feature>
<organism evidence="5">
    <name type="scientific">Glycine soja</name>
    <name type="common">Wild soybean</name>
    <dbReference type="NCBI Taxonomy" id="3848"/>
    <lineage>
        <taxon>Eukaryota</taxon>
        <taxon>Viridiplantae</taxon>
        <taxon>Streptophyta</taxon>
        <taxon>Embryophyta</taxon>
        <taxon>Tracheophyta</taxon>
        <taxon>Spermatophyta</taxon>
        <taxon>Magnoliopsida</taxon>
        <taxon>eudicotyledons</taxon>
        <taxon>Gunneridae</taxon>
        <taxon>Pentapetalae</taxon>
        <taxon>rosids</taxon>
        <taxon>fabids</taxon>
        <taxon>Fabales</taxon>
        <taxon>Fabaceae</taxon>
        <taxon>Papilionoideae</taxon>
        <taxon>50 kb inversion clade</taxon>
        <taxon>NPAAA clade</taxon>
        <taxon>indigoferoid/millettioid clade</taxon>
        <taxon>Phaseoleae</taxon>
        <taxon>Glycine</taxon>
        <taxon>Glycine subgen. Soja</taxon>
    </lineage>
</organism>
<dbReference type="PANTHER" id="PTHR31561">
    <property type="entry name" value="3-KETOACYL-COA SYNTHASE"/>
    <property type="match status" value="1"/>
</dbReference>
<keyword evidence="1" id="KW-0012">Acyltransferase</keyword>
<reference evidence="5" key="1">
    <citation type="submission" date="2014-07" db="EMBL/GenBank/DDBJ databases">
        <title>Identification of a novel salt tolerance gene in wild soybean by whole-genome sequencing.</title>
        <authorList>
            <person name="Lam H.-M."/>
            <person name="Qi X."/>
            <person name="Li M.-W."/>
            <person name="Liu X."/>
            <person name="Xie M."/>
            <person name="Ni M."/>
            <person name="Xu X."/>
        </authorList>
    </citation>
    <scope>NUCLEOTIDE SEQUENCE [LARGE SCALE GENOMIC DNA]</scope>
    <source>
        <tissue evidence="5">Root</tissue>
    </source>
</reference>
<dbReference type="InterPro" id="IPR016039">
    <property type="entry name" value="Thiolase-like"/>
</dbReference>
<dbReference type="EMBL" id="KN654473">
    <property type="protein sequence ID" value="KHN25210.1"/>
    <property type="molecule type" value="Genomic_DNA"/>
</dbReference>
<feature type="domain" description="FAE" evidence="4">
    <location>
        <begin position="56"/>
        <end position="230"/>
    </location>
</feature>
<evidence type="ECO:0000313" key="5">
    <source>
        <dbReference type="EMBL" id="KHN25210.1"/>
    </source>
</evidence>
<dbReference type="Proteomes" id="UP000053555">
    <property type="component" value="Unassembled WGS sequence"/>
</dbReference>
<dbReference type="SUPFAM" id="SSF53901">
    <property type="entry name" value="Thiolase-like"/>
    <property type="match status" value="1"/>
</dbReference>
<dbReference type="AlphaFoldDB" id="A0A0B2QUJ2"/>
<protein>
    <submittedName>
        <fullName evidence="5">3-ketoacyl-CoA synthase 4</fullName>
    </submittedName>
</protein>
<evidence type="ECO:0000256" key="3">
    <source>
        <dbReference type="SAM" id="MobiDB-lite"/>
    </source>
</evidence>
<keyword evidence="1" id="KW-0808">Transferase</keyword>
<accession>A0A0B2QUJ2</accession>
<dbReference type="GO" id="GO:0006633">
    <property type="term" value="P:fatty acid biosynthetic process"/>
    <property type="evidence" value="ECO:0007669"/>
    <property type="project" value="InterPro"/>
</dbReference>
<feature type="compositionally biased region" description="Low complexity" evidence="3">
    <location>
        <begin position="1"/>
        <end position="18"/>
    </location>
</feature>
<dbReference type="GO" id="GO:0016020">
    <property type="term" value="C:membrane"/>
    <property type="evidence" value="ECO:0007669"/>
    <property type="project" value="InterPro"/>
</dbReference>
<gene>
    <name evidence="5" type="ORF">glysoja_030457</name>
</gene>
<dbReference type="Gene3D" id="3.40.47.10">
    <property type="match status" value="1"/>
</dbReference>
<name>A0A0B2QUJ2_GLYSO</name>
<dbReference type="InterPro" id="IPR012392">
    <property type="entry name" value="3-ktacl-CoA_syn"/>
</dbReference>
<proteinExistence type="predicted"/>
<dbReference type="InterPro" id="IPR013601">
    <property type="entry name" value="FAE1_typ3_polyketide_synth"/>
</dbReference>
<comment type="catalytic activity">
    <reaction evidence="2">
        <text>a very-long-chain acyl-CoA + malonyl-CoA + H(+) = a very-long-chain 3-oxoacyl-CoA + CO2 + CoA</text>
        <dbReference type="Rhea" id="RHEA:32727"/>
        <dbReference type="ChEBI" id="CHEBI:15378"/>
        <dbReference type="ChEBI" id="CHEBI:16526"/>
        <dbReference type="ChEBI" id="CHEBI:57287"/>
        <dbReference type="ChEBI" id="CHEBI:57384"/>
        <dbReference type="ChEBI" id="CHEBI:90725"/>
        <dbReference type="ChEBI" id="CHEBI:90736"/>
        <dbReference type="EC" id="2.3.1.199"/>
    </reaction>
</comment>
<evidence type="ECO:0000256" key="2">
    <source>
        <dbReference type="ARBA" id="ARBA00047375"/>
    </source>
</evidence>
<evidence type="ECO:0000256" key="1">
    <source>
        <dbReference type="ARBA" id="ARBA00023315"/>
    </source>
</evidence>
<dbReference type="Pfam" id="PF08392">
    <property type="entry name" value="FAE1_CUT1_RppA"/>
    <property type="match status" value="1"/>
</dbReference>
<dbReference type="GO" id="GO:0009922">
    <property type="term" value="F:fatty acid elongase activity"/>
    <property type="evidence" value="ECO:0007669"/>
    <property type="project" value="UniProtKB-EC"/>
</dbReference>
<evidence type="ECO:0000259" key="4">
    <source>
        <dbReference type="Pfam" id="PF08392"/>
    </source>
</evidence>
<sequence>MSHILPSPSHVHNSPPSLLDERPRHPTPLGPPPVQCHCFFHHPGPRLHPLDHDPTHLVYLLDHSCYLPPQHLRVLFGQFMDHSTLIGNFLPSSFDFQRKILLCFGLCEHTYVPQAMHSIPTRPFKATAREEAEQVMFGALDNLFSNTNDKLKDIRVLVINSSLFNPTPSLSAMMVNKYKLCDNIKSFNLGDMGYGTGVIIVDLVKDMLQFHCNTNAAIVSIDNITQNWYPSFMYDKFVPMTHFWRVNQRWSG</sequence>